<dbReference type="Proteomes" id="UP000648182">
    <property type="component" value="Unassembled WGS sequence"/>
</dbReference>
<proteinExistence type="predicted"/>
<comment type="caution">
    <text evidence="1">The sequence shown here is derived from an EMBL/GenBank/DDBJ whole genome shotgun (WGS) entry which is preliminary data.</text>
</comment>
<evidence type="ECO:0000313" key="2">
    <source>
        <dbReference type="Proteomes" id="UP000648182"/>
    </source>
</evidence>
<accession>A0ABR8VP46</accession>
<name>A0ABR8VP46_9BACI</name>
<protein>
    <recommendedName>
        <fullName evidence="3">DUF4362 domain-containing protein</fullName>
    </recommendedName>
</protein>
<reference evidence="1 2" key="1">
    <citation type="submission" date="2020-08" db="EMBL/GenBank/DDBJ databases">
        <title>A Genomic Blueprint of the Chicken Gut Microbiome.</title>
        <authorList>
            <person name="Gilroy R."/>
            <person name="Ravi A."/>
            <person name="Getino M."/>
            <person name="Pursley I."/>
            <person name="Horton D.L."/>
            <person name="Alikhan N.-F."/>
            <person name="Baker D."/>
            <person name="Gharbi K."/>
            <person name="Hall N."/>
            <person name="Watson M."/>
            <person name="Adriaenssens E.M."/>
            <person name="Foster-Nyarko E."/>
            <person name="Jarju S."/>
            <person name="Secka A."/>
            <person name="Antonio M."/>
            <person name="Oren A."/>
            <person name="Chaudhuri R."/>
            <person name="La Ragione R.M."/>
            <person name="Hildebrand F."/>
            <person name="Pallen M.J."/>
        </authorList>
    </citation>
    <scope>NUCLEOTIDE SEQUENCE [LARGE SCALE GENOMIC DNA]</scope>
    <source>
        <strain evidence="1 2">Sa1BUA2</strain>
    </source>
</reference>
<organism evidence="1 2">
    <name type="scientific">Bacillus norwichensis</name>
    <dbReference type="NCBI Taxonomy" id="2762217"/>
    <lineage>
        <taxon>Bacteria</taxon>
        <taxon>Bacillati</taxon>
        <taxon>Bacillota</taxon>
        <taxon>Bacilli</taxon>
        <taxon>Bacillales</taxon>
        <taxon>Bacillaceae</taxon>
        <taxon>Bacillus</taxon>
    </lineage>
</organism>
<dbReference type="EMBL" id="JACSPV010000032">
    <property type="protein sequence ID" value="MBD8006539.1"/>
    <property type="molecule type" value="Genomic_DNA"/>
</dbReference>
<dbReference type="PROSITE" id="PS51257">
    <property type="entry name" value="PROKAR_LIPOPROTEIN"/>
    <property type="match status" value="1"/>
</dbReference>
<evidence type="ECO:0008006" key="3">
    <source>
        <dbReference type="Google" id="ProtNLM"/>
    </source>
</evidence>
<dbReference type="RefSeq" id="WP_191814464.1">
    <property type="nucleotide sequence ID" value="NZ_JACSPV010000032.1"/>
</dbReference>
<gene>
    <name evidence="1" type="ORF">H9631_15780</name>
</gene>
<dbReference type="InterPro" id="IPR047676">
    <property type="entry name" value="FxLYD_dom"/>
</dbReference>
<sequence>MKYKKSVIIFSFIFILFGCQSKSDTDKSDIGESDIKKYEGAINSEESINSYFKGDAHIALLNEITADATNSDYGVLADVNEKFAELSNADKYDVFLDVIDVLKRETEHGDFLSFNCENEKENCILKSLVFKDAENTYELRGLDDTYSLFINGMEVYGRFDGNAPKTKEPSTNTPKSSGTLAIEETSCSKDGDYMNVNGYVKNNSETTYSFIKVQAEYFDSLGNIVDTDFAYAVGSEGLTPNGRKSFSIMTRNNESIKRCSYKIIDYR</sequence>
<evidence type="ECO:0000313" key="1">
    <source>
        <dbReference type="EMBL" id="MBD8006539.1"/>
    </source>
</evidence>
<dbReference type="NCBIfam" id="NF038353">
    <property type="entry name" value="FxLYD_dom"/>
    <property type="match status" value="1"/>
</dbReference>
<keyword evidence="2" id="KW-1185">Reference proteome</keyword>